<comment type="caution">
    <text evidence="1">The sequence shown here is derived from an EMBL/GenBank/DDBJ whole genome shotgun (WGS) entry which is preliminary data.</text>
</comment>
<sequence>MRMKAYRLARVDKEYDMHLQAWLNHAVTATKEQGNKHVPVYKSFKDFYDYEKELKKIEQPKQSILTPRQRRLAKLAAQVNKERG</sequence>
<organism evidence="1 2">
    <name type="scientific">Pallidibacillus thermolactis</name>
    <dbReference type="NCBI Taxonomy" id="251051"/>
    <lineage>
        <taxon>Bacteria</taxon>
        <taxon>Bacillati</taxon>
        <taxon>Bacillota</taxon>
        <taxon>Bacilli</taxon>
        <taxon>Bacillales</taxon>
        <taxon>Bacillaceae</taxon>
        <taxon>Pallidibacillus</taxon>
    </lineage>
</organism>
<accession>A0ABT2WG23</accession>
<name>A0ABT2WG23_9BACI</name>
<reference evidence="1 2" key="1">
    <citation type="submission" date="2022-10" db="EMBL/GenBank/DDBJ databases">
        <title>Description of Fervidibacillus gen. nov. in the family Fervidibacillaceae fam. nov. with two species, Fervidibacillus albus sp. nov., and Fervidibacillus halotolerans sp. nov., isolated from tidal flat sediments.</title>
        <authorList>
            <person name="Kwon K.K."/>
            <person name="Yang S.-H."/>
        </authorList>
    </citation>
    <scope>NUCLEOTIDE SEQUENCE [LARGE SCALE GENOMIC DNA]</scope>
    <source>
        <strain evidence="1 2">DSM 23332</strain>
    </source>
</reference>
<evidence type="ECO:0000313" key="1">
    <source>
        <dbReference type="EMBL" id="MCU9594640.1"/>
    </source>
</evidence>
<keyword evidence="2" id="KW-1185">Reference proteome</keyword>
<gene>
    <name evidence="1" type="ORF">OEV82_09240</name>
</gene>
<evidence type="ECO:0000313" key="2">
    <source>
        <dbReference type="Proteomes" id="UP001208656"/>
    </source>
</evidence>
<dbReference type="Proteomes" id="UP001208656">
    <property type="component" value="Unassembled WGS sequence"/>
</dbReference>
<dbReference type="EMBL" id="JAOUSE010000025">
    <property type="protein sequence ID" value="MCU9594640.1"/>
    <property type="molecule type" value="Genomic_DNA"/>
</dbReference>
<protein>
    <submittedName>
        <fullName evidence="1">Uncharacterized protein</fullName>
    </submittedName>
</protein>
<dbReference type="RefSeq" id="WP_263061707.1">
    <property type="nucleotide sequence ID" value="NZ_JAOUSE010000025.1"/>
</dbReference>
<proteinExistence type="predicted"/>